<evidence type="ECO:0000256" key="3">
    <source>
        <dbReference type="PROSITE-ProRule" id="PRU00464"/>
    </source>
</evidence>
<evidence type="ECO:0000256" key="2">
    <source>
        <dbReference type="PIRSR" id="PIRSR601310-3"/>
    </source>
</evidence>
<dbReference type="SUPFAM" id="SSF54197">
    <property type="entry name" value="HIT-like"/>
    <property type="match status" value="1"/>
</dbReference>
<name>A0A9D1MEZ0_9FIRM</name>
<dbReference type="PRINTS" id="PR00332">
    <property type="entry name" value="HISTRIAD"/>
</dbReference>
<dbReference type="Gene3D" id="3.30.428.10">
    <property type="entry name" value="HIT-like"/>
    <property type="match status" value="1"/>
</dbReference>
<accession>A0A9D1MEZ0</accession>
<dbReference type="Proteomes" id="UP000824081">
    <property type="component" value="Unassembled WGS sequence"/>
</dbReference>
<evidence type="ECO:0000259" key="4">
    <source>
        <dbReference type="PROSITE" id="PS51084"/>
    </source>
</evidence>
<protein>
    <submittedName>
        <fullName evidence="5">Histidine triad nucleotide-binding protein</fullName>
    </submittedName>
</protein>
<evidence type="ECO:0000256" key="1">
    <source>
        <dbReference type="PIRSR" id="PIRSR601310-1"/>
    </source>
</evidence>
<dbReference type="InterPro" id="IPR036265">
    <property type="entry name" value="HIT-like_sf"/>
</dbReference>
<reference evidence="5" key="2">
    <citation type="journal article" date="2021" name="PeerJ">
        <title>Extensive microbial diversity within the chicken gut microbiome revealed by metagenomics and culture.</title>
        <authorList>
            <person name="Gilroy R."/>
            <person name="Ravi A."/>
            <person name="Getino M."/>
            <person name="Pursley I."/>
            <person name="Horton D.L."/>
            <person name="Alikhan N.F."/>
            <person name="Baker D."/>
            <person name="Gharbi K."/>
            <person name="Hall N."/>
            <person name="Watson M."/>
            <person name="Adriaenssens E.M."/>
            <person name="Foster-Nyarko E."/>
            <person name="Jarju S."/>
            <person name="Secka A."/>
            <person name="Antonio M."/>
            <person name="Oren A."/>
            <person name="Chaudhuri R.R."/>
            <person name="La Ragione R."/>
            <person name="Hildebrand F."/>
            <person name="Pallen M.J."/>
        </authorList>
    </citation>
    <scope>NUCLEOTIDE SEQUENCE</scope>
    <source>
        <strain evidence="5">11687</strain>
    </source>
</reference>
<dbReference type="PROSITE" id="PS00892">
    <property type="entry name" value="HIT_1"/>
    <property type="match status" value="1"/>
</dbReference>
<dbReference type="GO" id="GO:0003824">
    <property type="term" value="F:catalytic activity"/>
    <property type="evidence" value="ECO:0007669"/>
    <property type="project" value="InterPro"/>
</dbReference>
<comment type="caution">
    <text evidence="5">The sequence shown here is derived from an EMBL/GenBank/DDBJ whole genome shotgun (WGS) entry which is preliminary data.</text>
</comment>
<dbReference type="InterPro" id="IPR011146">
    <property type="entry name" value="HIT-like"/>
</dbReference>
<feature type="short sequence motif" description="Histidine triad motif" evidence="2 3">
    <location>
        <begin position="97"/>
        <end position="101"/>
    </location>
</feature>
<dbReference type="InterPro" id="IPR019808">
    <property type="entry name" value="Histidine_triad_CS"/>
</dbReference>
<dbReference type="Pfam" id="PF11969">
    <property type="entry name" value="DcpS_C"/>
    <property type="match status" value="1"/>
</dbReference>
<gene>
    <name evidence="5" type="ORF">IAC57_02960</name>
</gene>
<feature type="domain" description="HIT" evidence="4">
    <location>
        <begin position="5"/>
        <end position="111"/>
    </location>
</feature>
<evidence type="ECO:0000313" key="6">
    <source>
        <dbReference type="Proteomes" id="UP000824081"/>
    </source>
</evidence>
<evidence type="ECO:0000313" key="5">
    <source>
        <dbReference type="EMBL" id="HIU59042.1"/>
    </source>
</evidence>
<proteinExistence type="predicted"/>
<dbReference type="PANTHER" id="PTHR23089">
    <property type="entry name" value="HISTIDINE TRIAD HIT PROTEIN"/>
    <property type="match status" value="1"/>
</dbReference>
<reference evidence="5" key="1">
    <citation type="submission" date="2020-10" db="EMBL/GenBank/DDBJ databases">
        <authorList>
            <person name="Gilroy R."/>
        </authorList>
    </citation>
    <scope>NUCLEOTIDE SEQUENCE</scope>
    <source>
        <strain evidence="5">11687</strain>
    </source>
</reference>
<dbReference type="CDD" id="cd01276">
    <property type="entry name" value="PKCI_related"/>
    <property type="match status" value="1"/>
</dbReference>
<dbReference type="PROSITE" id="PS51084">
    <property type="entry name" value="HIT_2"/>
    <property type="match status" value="1"/>
</dbReference>
<sequence>MENCVFCKIIGGEIPSERMYEDDDLIVIRDIEPKAKLHYLCIPKEHFALLSEMDERRAELLKRCFEKIPALAGKLGLEDGYRIIINQGENGGQSVHHLHIHLLGGEKLTGF</sequence>
<dbReference type="EMBL" id="DVMZ01000078">
    <property type="protein sequence ID" value="HIU59042.1"/>
    <property type="molecule type" value="Genomic_DNA"/>
</dbReference>
<feature type="active site" description="Tele-AMP-histidine intermediate" evidence="1">
    <location>
        <position position="99"/>
    </location>
</feature>
<dbReference type="InterPro" id="IPR001310">
    <property type="entry name" value="Histidine_triad_HIT"/>
</dbReference>
<organism evidence="5 6">
    <name type="scientific">Candidatus Scatosoma pullistercoris</name>
    <dbReference type="NCBI Taxonomy" id="2840934"/>
    <lineage>
        <taxon>Bacteria</taxon>
        <taxon>Bacillati</taxon>
        <taxon>Bacillota</taxon>
        <taxon>Clostridia</taxon>
        <taxon>Candidatus Scatosoma</taxon>
    </lineage>
</organism>
<dbReference type="AlphaFoldDB" id="A0A9D1MEZ0"/>